<comment type="caution">
    <text evidence="1">The sequence shown here is derived from an EMBL/GenBank/DDBJ whole genome shotgun (WGS) entry which is preliminary data.</text>
</comment>
<dbReference type="GO" id="GO:0006508">
    <property type="term" value="P:proteolysis"/>
    <property type="evidence" value="ECO:0007669"/>
    <property type="project" value="InterPro"/>
</dbReference>
<dbReference type="RefSeq" id="WP_036778871.1">
    <property type="nucleotide sequence ID" value="NZ_AVBG01000001.1"/>
</dbReference>
<dbReference type="Pfam" id="PF01244">
    <property type="entry name" value="Peptidase_M19"/>
    <property type="match status" value="1"/>
</dbReference>
<dbReference type="PANTHER" id="PTHR10443">
    <property type="entry name" value="MICROSOMAL DIPEPTIDASE"/>
    <property type="match status" value="1"/>
</dbReference>
<dbReference type="InterPro" id="IPR008257">
    <property type="entry name" value="Pept_M19"/>
</dbReference>
<sequence>MIIDAHCDVLWKLWENPERSFFNSSDLQVNYEKWMSSPVKVQCFAIFVPETVPHASQFDVALEMVQLFKERIVDPYEKIVWIKSQDDLLSLGSNERGAVLTLEGCHPIGDQLSRLKTLVQLGVRAVGLTWNQGNAVADGIGESRGAGLTDFGRDVIRYLNKEQIWTDLSHVSYKGFWDTMQIADFPMASHSNAYSIASHPRNLDDAQLRALIERGAFIGVTYVTEFLNLTLVAYRKDVLRHMKHIINLGGECSLGFGSDFDGTDKVVTGLEDHTDYESFLSQIVVNNFPQDTVRKVCYENFIRTFPRK</sequence>
<dbReference type="SUPFAM" id="SSF51556">
    <property type="entry name" value="Metallo-dependent hydrolases"/>
    <property type="match status" value="1"/>
</dbReference>
<evidence type="ECO:0000313" key="1">
    <source>
        <dbReference type="EMBL" id="KGP92932.1"/>
    </source>
</evidence>
<dbReference type="Proteomes" id="UP000030153">
    <property type="component" value="Unassembled WGS sequence"/>
</dbReference>
<reference evidence="1 2" key="1">
    <citation type="submission" date="2013-08" db="EMBL/GenBank/DDBJ databases">
        <title>Genome of Pontibacillus chungwhensis.</title>
        <authorList>
            <person name="Wang Q."/>
            <person name="Wang G."/>
        </authorList>
    </citation>
    <scope>NUCLEOTIDE SEQUENCE [LARGE SCALE GENOMIC DNA]</scope>
    <source>
        <strain evidence="1 2">BH030062</strain>
    </source>
</reference>
<dbReference type="PANTHER" id="PTHR10443:SF12">
    <property type="entry name" value="DIPEPTIDASE"/>
    <property type="match status" value="1"/>
</dbReference>
<organism evidence="1 2">
    <name type="scientific">Pontibacillus chungwhensis BH030062</name>
    <dbReference type="NCBI Taxonomy" id="1385513"/>
    <lineage>
        <taxon>Bacteria</taxon>
        <taxon>Bacillati</taxon>
        <taxon>Bacillota</taxon>
        <taxon>Bacilli</taxon>
        <taxon>Bacillales</taxon>
        <taxon>Bacillaceae</taxon>
        <taxon>Pontibacillus</taxon>
    </lineage>
</organism>
<dbReference type="eggNOG" id="COG2355">
    <property type="taxonomic scope" value="Bacteria"/>
</dbReference>
<proteinExistence type="predicted"/>
<dbReference type="EMBL" id="AVBG01000001">
    <property type="protein sequence ID" value="KGP92932.1"/>
    <property type="molecule type" value="Genomic_DNA"/>
</dbReference>
<dbReference type="CDD" id="cd01301">
    <property type="entry name" value="rDP_like"/>
    <property type="match status" value="1"/>
</dbReference>
<keyword evidence="2" id="KW-1185">Reference proteome</keyword>
<dbReference type="InterPro" id="IPR032466">
    <property type="entry name" value="Metal_Hydrolase"/>
</dbReference>
<dbReference type="OrthoDB" id="9804920at2"/>
<evidence type="ECO:0000313" key="2">
    <source>
        <dbReference type="Proteomes" id="UP000030153"/>
    </source>
</evidence>
<gene>
    <name evidence="1" type="ORF">N780_11335</name>
</gene>
<protein>
    <submittedName>
        <fullName evidence="1">Diguanylate cyclase</fullName>
    </submittedName>
</protein>
<name>A0A0A2UXE0_9BACI</name>
<accession>A0A0A2UXE0</accession>
<dbReference type="GO" id="GO:0070573">
    <property type="term" value="F:metallodipeptidase activity"/>
    <property type="evidence" value="ECO:0007669"/>
    <property type="project" value="InterPro"/>
</dbReference>
<dbReference type="PROSITE" id="PS51365">
    <property type="entry name" value="RENAL_DIPEPTIDASE_2"/>
    <property type="match status" value="1"/>
</dbReference>
<dbReference type="STRING" id="1385513.N780_11335"/>
<dbReference type="AlphaFoldDB" id="A0A0A2UXE0"/>
<dbReference type="Gene3D" id="3.20.20.140">
    <property type="entry name" value="Metal-dependent hydrolases"/>
    <property type="match status" value="1"/>
</dbReference>